<protein>
    <recommendedName>
        <fullName evidence="2">Retroviral polymerase SH3-like domain-containing protein</fullName>
    </recommendedName>
</protein>
<feature type="region of interest" description="Disordered" evidence="1">
    <location>
        <begin position="108"/>
        <end position="133"/>
    </location>
</feature>
<dbReference type="EMBL" id="BKCJ011067338">
    <property type="protein sequence ID" value="GFC78773.1"/>
    <property type="molecule type" value="Genomic_DNA"/>
</dbReference>
<evidence type="ECO:0000256" key="1">
    <source>
        <dbReference type="SAM" id="MobiDB-lite"/>
    </source>
</evidence>
<feature type="non-terminal residue" evidence="3">
    <location>
        <position position="133"/>
    </location>
</feature>
<feature type="domain" description="Retroviral polymerase SH3-like" evidence="2">
    <location>
        <begin position="43"/>
        <end position="92"/>
    </location>
</feature>
<dbReference type="Pfam" id="PF25597">
    <property type="entry name" value="SH3_retrovirus"/>
    <property type="match status" value="1"/>
</dbReference>
<evidence type="ECO:0000259" key="2">
    <source>
        <dbReference type="Pfam" id="PF25597"/>
    </source>
</evidence>
<accession>A0A699QXV1</accession>
<comment type="caution">
    <text evidence="3">The sequence shown here is derived from an EMBL/GenBank/DDBJ whole genome shotgun (WGS) entry which is preliminary data.</text>
</comment>
<reference evidence="3" key="1">
    <citation type="journal article" date="2019" name="Sci. Rep.">
        <title>Draft genome of Tanacetum cinerariifolium, the natural source of mosquito coil.</title>
        <authorList>
            <person name="Yamashiro T."/>
            <person name="Shiraishi A."/>
            <person name="Satake H."/>
            <person name="Nakayama K."/>
        </authorList>
    </citation>
    <scope>NUCLEOTIDE SEQUENCE</scope>
</reference>
<proteinExistence type="predicted"/>
<organism evidence="3">
    <name type="scientific">Tanacetum cinerariifolium</name>
    <name type="common">Dalmatian daisy</name>
    <name type="synonym">Chrysanthemum cinerariifolium</name>
    <dbReference type="NCBI Taxonomy" id="118510"/>
    <lineage>
        <taxon>Eukaryota</taxon>
        <taxon>Viridiplantae</taxon>
        <taxon>Streptophyta</taxon>
        <taxon>Embryophyta</taxon>
        <taxon>Tracheophyta</taxon>
        <taxon>Spermatophyta</taxon>
        <taxon>Magnoliopsida</taxon>
        <taxon>eudicotyledons</taxon>
        <taxon>Gunneridae</taxon>
        <taxon>Pentapetalae</taxon>
        <taxon>asterids</taxon>
        <taxon>campanulids</taxon>
        <taxon>Asterales</taxon>
        <taxon>Asteraceae</taxon>
        <taxon>Asteroideae</taxon>
        <taxon>Anthemideae</taxon>
        <taxon>Anthemidinae</taxon>
        <taxon>Tanacetum</taxon>
    </lineage>
</organism>
<evidence type="ECO:0000313" key="3">
    <source>
        <dbReference type="EMBL" id="GFC78773.1"/>
    </source>
</evidence>
<dbReference type="AlphaFoldDB" id="A0A699QXV1"/>
<name>A0A699QXV1_TANCI</name>
<gene>
    <name evidence="3" type="ORF">Tci_850743</name>
</gene>
<dbReference type="InterPro" id="IPR057670">
    <property type="entry name" value="SH3_retrovirus"/>
</dbReference>
<sequence>MNMVRSMLSGKRLLKTFWPEAINWTVHILNRSHTLAIAKELSLMTRAKKCVFLGVSEESKAYRLYDPVSNKIIVSRDVVFDEEASWDWEKSHKESVLINLDWGESETLPDATTLPGTSNGAGIDATSEHNEPG</sequence>